<sequence length="59" mass="6821">MYAAILFVQNLGNRTHAEQWLHQPARGLDYRLPCSLVSNTSGYKRVHTLLNQLEYGIYV</sequence>
<dbReference type="AlphaFoldDB" id="A0AA43DZF5"/>
<protein>
    <submittedName>
        <fullName evidence="2">DUF2384 domain-containing protein</fullName>
    </submittedName>
</protein>
<dbReference type="Pfam" id="PF09722">
    <property type="entry name" value="Xre_MbcA_ParS_C"/>
    <property type="match status" value="1"/>
</dbReference>
<gene>
    <name evidence="2" type="ORF">JW322_27005</name>
</gene>
<name>A0AA43DZF5_PSESX</name>
<dbReference type="Proteomes" id="UP001162155">
    <property type="component" value="Unassembled WGS sequence"/>
</dbReference>
<evidence type="ECO:0000313" key="2">
    <source>
        <dbReference type="EMBL" id="MDH4625320.1"/>
    </source>
</evidence>
<comment type="caution">
    <text evidence="2">The sequence shown here is derived from an EMBL/GenBank/DDBJ whole genome shotgun (WGS) entry which is preliminary data.</text>
</comment>
<evidence type="ECO:0000313" key="3">
    <source>
        <dbReference type="Proteomes" id="UP001162155"/>
    </source>
</evidence>
<dbReference type="RefSeq" id="WP_161938909.1">
    <property type="nucleotide sequence ID" value="NZ_JAFFRY010000058.1"/>
</dbReference>
<feature type="domain" description="Antitoxin Xre/MbcA/ParS-like toxin-binding" evidence="1">
    <location>
        <begin position="6"/>
        <end position="56"/>
    </location>
</feature>
<evidence type="ECO:0000259" key="1">
    <source>
        <dbReference type="Pfam" id="PF09722"/>
    </source>
</evidence>
<organism evidence="2 3">
    <name type="scientific">Pseudomonas syringae pv. papulans</name>
    <dbReference type="NCBI Taxonomy" id="83963"/>
    <lineage>
        <taxon>Bacteria</taxon>
        <taxon>Pseudomonadati</taxon>
        <taxon>Pseudomonadota</taxon>
        <taxon>Gammaproteobacteria</taxon>
        <taxon>Pseudomonadales</taxon>
        <taxon>Pseudomonadaceae</taxon>
        <taxon>Pseudomonas</taxon>
        <taxon>Pseudomonas syringae</taxon>
    </lineage>
</organism>
<reference evidence="2" key="1">
    <citation type="submission" date="2021-02" db="EMBL/GenBank/DDBJ databases">
        <title>Genome analysis of blister spot of apple pathogen from New York area.</title>
        <authorList>
            <person name="Kandel P."/>
            <person name="Hockett K.L."/>
            <person name="Santander R."/>
            <person name="Acimovic S."/>
        </authorList>
    </citation>
    <scope>NUCLEOTIDE SEQUENCE</scope>
    <source>
        <strain evidence="2">PSP1</strain>
    </source>
</reference>
<proteinExistence type="predicted"/>
<accession>A0AA43DZF5</accession>
<dbReference type="InterPro" id="IPR024467">
    <property type="entry name" value="Xre/MbcA/ParS-like_toxin-bd"/>
</dbReference>
<dbReference type="EMBL" id="JAFFRZ010000001">
    <property type="protein sequence ID" value="MDH4625320.1"/>
    <property type="molecule type" value="Genomic_DNA"/>
</dbReference>